<name>A0ACB9J8G0_9ASTR</name>
<keyword evidence="2" id="KW-1185">Reference proteome</keyword>
<reference evidence="2" key="1">
    <citation type="journal article" date="2022" name="Mol. Ecol. Resour.">
        <title>The genomes of chicory, endive, great burdock and yacon provide insights into Asteraceae palaeo-polyploidization history and plant inulin production.</title>
        <authorList>
            <person name="Fan W."/>
            <person name="Wang S."/>
            <person name="Wang H."/>
            <person name="Wang A."/>
            <person name="Jiang F."/>
            <person name="Liu H."/>
            <person name="Zhao H."/>
            <person name="Xu D."/>
            <person name="Zhang Y."/>
        </authorList>
    </citation>
    <scope>NUCLEOTIDE SEQUENCE [LARGE SCALE GENOMIC DNA]</scope>
    <source>
        <strain evidence="2">cv. Yunnan</strain>
    </source>
</reference>
<organism evidence="1 2">
    <name type="scientific">Smallanthus sonchifolius</name>
    <dbReference type="NCBI Taxonomy" id="185202"/>
    <lineage>
        <taxon>Eukaryota</taxon>
        <taxon>Viridiplantae</taxon>
        <taxon>Streptophyta</taxon>
        <taxon>Embryophyta</taxon>
        <taxon>Tracheophyta</taxon>
        <taxon>Spermatophyta</taxon>
        <taxon>Magnoliopsida</taxon>
        <taxon>eudicotyledons</taxon>
        <taxon>Gunneridae</taxon>
        <taxon>Pentapetalae</taxon>
        <taxon>asterids</taxon>
        <taxon>campanulids</taxon>
        <taxon>Asterales</taxon>
        <taxon>Asteraceae</taxon>
        <taxon>Asteroideae</taxon>
        <taxon>Heliantheae alliance</taxon>
        <taxon>Millerieae</taxon>
        <taxon>Smallanthus</taxon>
    </lineage>
</organism>
<dbReference type="Proteomes" id="UP001056120">
    <property type="component" value="Linkage Group LG05"/>
</dbReference>
<dbReference type="EMBL" id="CM042022">
    <property type="protein sequence ID" value="KAI3816469.1"/>
    <property type="molecule type" value="Genomic_DNA"/>
</dbReference>
<protein>
    <submittedName>
        <fullName evidence="1">Uncharacterized protein</fullName>
    </submittedName>
</protein>
<sequence>MPWRLVGVDLQSSLLLVRSIVVVITAHSHGDAKSCSLPKVYPKSETINNMGVRNIRTLIGLKSSRYALLLVFSLQSSVHLVGMSAAGHYNFHTKVSRSCIAVMIVKAVEESRCMQRWLQV</sequence>
<comment type="caution">
    <text evidence="1">The sequence shown here is derived from an EMBL/GenBank/DDBJ whole genome shotgun (WGS) entry which is preliminary data.</text>
</comment>
<reference evidence="1 2" key="2">
    <citation type="journal article" date="2022" name="Mol. Ecol. Resour.">
        <title>The genomes of chicory, endive, great burdock and yacon provide insights into Asteraceae paleo-polyploidization history and plant inulin production.</title>
        <authorList>
            <person name="Fan W."/>
            <person name="Wang S."/>
            <person name="Wang H."/>
            <person name="Wang A."/>
            <person name="Jiang F."/>
            <person name="Liu H."/>
            <person name="Zhao H."/>
            <person name="Xu D."/>
            <person name="Zhang Y."/>
        </authorList>
    </citation>
    <scope>NUCLEOTIDE SEQUENCE [LARGE SCALE GENOMIC DNA]</scope>
    <source>
        <strain evidence="2">cv. Yunnan</strain>
        <tissue evidence="1">Leaves</tissue>
    </source>
</reference>
<evidence type="ECO:0000313" key="2">
    <source>
        <dbReference type="Proteomes" id="UP001056120"/>
    </source>
</evidence>
<proteinExistence type="predicted"/>
<accession>A0ACB9J8G0</accession>
<gene>
    <name evidence="1" type="ORF">L1987_16167</name>
</gene>
<evidence type="ECO:0000313" key="1">
    <source>
        <dbReference type="EMBL" id="KAI3816469.1"/>
    </source>
</evidence>